<dbReference type="AlphaFoldDB" id="A0AAW1YBH5"/>
<evidence type="ECO:0000313" key="8">
    <source>
        <dbReference type="EMBL" id="KAK9946212.1"/>
    </source>
</evidence>
<dbReference type="FunFam" id="1.10.10.60:FF:000001">
    <property type="entry name" value="MYB-related transcription factor"/>
    <property type="match status" value="1"/>
</dbReference>
<protein>
    <submittedName>
        <fullName evidence="8">Uncharacterized protein</fullName>
    </submittedName>
</protein>
<accession>A0AAW1YBH5</accession>
<keyword evidence="4" id="KW-0539">Nucleus</keyword>
<evidence type="ECO:0000256" key="4">
    <source>
        <dbReference type="ARBA" id="ARBA00023242"/>
    </source>
</evidence>
<dbReference type="InterPro" id="IPR001005">
    <property type="entry name" value="SANT/Myb"/>
</dbReference>
<dbReference type="SUPFAM" id="SSF46689">
    <property type="entry name" value="Homeodomain-like"/>
    <property type="match status" value="1"/>
</dbReference>
<evidence type="ECO:0000313" key="9">
    <source>
        <dbReference type="Proteomes" id="UP001457282"/>
    </source>
</evidence>
<dbReference type="Pfam" id="PF00249">
    <property type="entry name" value="Myb_DNA-binding"/>
    <property type="match status" value="2"/>
</dbReference>
<evidence type="ECO:0000259" key="6">
    <source>
        <dbReference type="PROSITE" id="PS50090"/>
    </source>
</evidence>
<comment type="caution">
    <text evidence="8">The sequence shown here is derived from an EMBL/GenBank/DDBJ whole genome shotgun (WGS) entry which is preliminary data.</text>
</comment>
<dbReference type="PROSITE" id="PS50090">
    <property type="entry name" value="MYB_LIKE"/>
    <property type="match status" value="2"/>
</dbReference>
<dbReference type="PROSITE" id="PS51294">
    <property type="entry name" value="HTH_MYB"/>
    <property type="match status" value="2"/>
</dbReference>
<evidence type="ECO:0000256" key="5">
    <source>
        <dbReference type="SAM" id="MobiDB-lite"/>
    </source>
</evidence>
<dbReference type="InterPro" id="IPR009057">
    <property type="entry name" value="Homeodomain-like_sf"/>
</dbReference>
<comment type="subcellular location">
    <subcellularLocation>
        <location evidence="1">Nucleus</location>
    </subcellularLocation>
</comment>
<dbReference type="GO" id="GO:0005634">
    <property type="term" value="C:nucleus"/>
    <property type="evidence" value="ECO:0007669"/>
    <property type="project" value="UniProtKB-SubCell"/>
</dbReference>
<dbReference type="PANTHER" id="PTHR47999">
    <property type="entry name" value="TRANSCRIPTION FACTOR MYB8-RELATED-RELATED"/>
    <property type="match status" value="1"/>
</dbReference>
<dbReference type="Proteomes" id="UP001457282">
    <property type="component" value="Unassembled WGS sequence"/>
</dbReference>
<sequence>MGRRPCCSKEGVQSKGPWTAEEDKMLADHIKAHGERKWSSIPKETGLKRCGKSCRLRWLNYLRPNIKRGNITDEEEDLIIRLHKLLGNRWSLIAGRIPGRTDNDIKNYWNGHLCKKSQPQNSKVAAKNMRPSVDGDNVEDDHSHDFKVESECSDGSLLSSEEEYSSDLLMNFYTREMSLSEFLDTDFTKFSSLSTSKALMAQGEEEQIQTQPYNSPTQAQAQAHHESPMSMKISQEMMNNLISEDQSDSDFGYQLSAAFTDCADEEEEYWII</sequence>
<feature type="domain" description="HTH myb-type" evidence="7">
    <location>
        <begin position="15"/>
        <end position="62"/>
    </location>
</feature>
<feature type="domain" description="Myb-like" evidence="6">
    <location>
        <begin position="15"/>
        <end position="62"/>
    </location>
</feature>
<feature type="compositionally biased region" description="Polar residues" evidence="5">
    <location>
        <begin position="208"/>
        <end position="221"/>
    </location>
</feature>
<dbReference type="InterPro" id="IPR015495">
    <property type="entry name" value="Myb_TF_plants"/>
</dbReference>
<reference evidence="8 9" key="1">
    <citation type="journal article" date="2023" name="G3 (Bethesda)">
        <title>A chromosome-length genome assembly and annotation of blackberry (Rubus argutus, cv. 'Hillquist').</title>
        <authorList>
            <person name="Bruna T."/>
            <person name="Aryal R."/>
            <person name="Dudchenko O."/>
            <person name="Sargent D.J."/>
            <person name="Mead D."/>
            <person name="Buti M."/>
            <person name="Cavallini A."/>
            <person name="Hytonen T."/>
            <person name="Andres J."/>
            <person name="Pham M."/>
            <person name="Weisz D."/>
            <person name="Mascagni F."/>
            <person name="Usai G."/>
            <person name="Natali L."/>
            <person name="Bassil N."/>
            <person name="Fernandez G.E."/>
            <person name="Lomsadze A."/>
            <person name="Armour M."/>
            <person name="Olukolu B."/>
            <person name="Poorten T."/>
            <person name="Britton C."/>
            <person name="Davik J."/>
            <person name="Ashrafi H."/>
            <person name="Aiden E.L."/>
            <person name="Borodovsky M."/>
            <person name="Worthington M."/>
        </authorList>
    </citation>
    <scope>NUCLEOTIDE SEQUENCE [LARGE SCALE GENOMIC DNA]</scope>
    <source>
        <strain evidence="8">PI 553951</strain>
    </source>
</reference>
<dbReference type="InterPro" id="IPR017930">
    <property type="entry name" value="Myb_dom"/>
</dbReference>
<evidence type="ECO:0000259" key="7">
    <source>
        <dbReference type="PROSITE" id="PS51294"/>
    </source>
</evidence>
<feature type="domain" description="HTH myb-type" evidence="7">
    <location>
        <begin position="63"/>
        <end position="117"/>
    </location>
</feature>
<keyword evidence="9" id="KW-1185">Reference proteome</keyword>
<keyword evidence="3" id="KW-0238">DNA-binding</keyword>
<evidence type="ECO:0000256" key="2">
    <source>
        <dbReference type="ARBA" id="ARBA00022737"/>
    </source>
</evidence>
<organism evidence="8 9">
    <name type="scientific">Rubus argutus</name>
    <name type="common">Southern blackberry</name>
    <dbReference type="NCBI Taxonomy" id="59490"/>
    <lineage>
        <taxon>Eukaryota</taxon>
        <taxon>Viridiplantae</taxon>
        <taxon>Streptophyta</taxon>
        <taxon>Embryophyta</taxon>
        <taxon>Tracheophyta</taxon>
        <taxon>Spermatophyta</taxon>
        <taxon>Magnoliopsida</taxon>
        <taxon>eudicotyledons</taxon>
        <taxon>Gunneridae</taxon>
        <taxon>Pentapetalae</taxon>
        <taxon>rosids</taxon>
        <taxon>fabids</taxon>
        <taxon>Rosales</taxon>
        <taxon>Rosaceae</taxon>
        <taxon>Rosoideae</taxon>
        <taxon>Rosoideae incertae sedis</taxon>
        <taxon>Rubus</taxon>
    </lineage>
</organism>
<proteinExistence type="predicted"/>
<evidence type="ECO:0000256" key="3">
    <source>
        <dbReference type="ARBA" id="ARBA00023125"/>
    </source>
</evidence>
<keyword evidence="2" id="KW-0677">Repeat</keyword>
<dbReference type="EMBL" id="JBEDUW010000002">
    <property type="protein sequence ID" value="KAK9946212.1"/>
    <property type="molecule type" value="Genomic_DNA"/>
</dbReference>
<dbReference type="Gene3D" id="1.10.10.60">
    <property type="entry name" value="Homeodomain-like"/>
    <property type="match status" value="2"/>
</dbReference>
<feature type="region of interest" description="Disordered" evidence="5">
    <location>
        <begin position="201"/>
        <end position="228"/>
    </location>
</feature>
<evidence type="ECO:0000256" key="1">
    <source>
        <dbReference type="ARBA" id="ARBA00004123"/>
    </source>
</evidence>
<dbReference type="PANTHER" id="PTHR47999:SF96">
    <property type="entry name" value="TRANSCRIPTION REPRESSOR MYB6-LIKE"/>
    <property type="match status" value="1"/>
</dbReference>
<name>A0AAW1YBH5_RUBAR</name>
<feature type="domain" description="Myb-like" evidence="6">
    <location>
        <begin position="63"/>
        <end position="113"/>
    </location>
</feature>
<dbReference type="SMART" id="SM00717">
    <property type="entry name" value="SANT"/>
    <property type="match status" value="2"/>
</dbReference>
<gene>
    <name evidence="8" type="ORF">M0R45_011687</name>
</gene>
<dbReference type="CDD" id="cd00167">
    <property type="entry name" value="SANT"/>
    <property type="match status" value="2"/>
</dbReference>
<dbReference type="GO" id="GO:0003677">
    <property type="term" value="F:DNA binding"/>
    <property type="evidence" value="ECO:0007669"/>
    <property type="project" value="UniProtKB-KW"/>
</dbReference>